<evidence type="ECO:0000259" key="2">
    <source>
        <dbReference type="Pfam" id="PF03413"/>
    </source>
</evidence>
<feature type="chain" id="PRO_5035149191" description="PepSY domain-containing protein" evidence="1">
    <location>
        <begin position="30"/>
        <end position="126"/>
    </location>
</feature>
<dbReference type="Pfam" id="PF03413">
    <property type="entry name" value="PepSY"/>
    <property type="match status" value="1"/>
</dbReference>
<dbReference type="AlphaFoldDB" id="A0A8J3WAL5"/>
<dbReference type="Proteomes" id="UP000655044">
    <property type="component" value="Unassembled WGS sequence"/>
</dbReference>
<dbReference type="RefSeq" id="WP_189241480.1">
    <property type="nucleotide sequence ID" value="NZ_BMQP01000001.1"/>
</dbReference>
<feature type="signal peptide" evidence="1">
    <location>
        <begin position="1"/>
        <end position="29"/>
    </location>
</feature>
<protein>
    <recommendedName>
        <fullName evidence="2">PepSY domain-containing protein</fullName>
    </recommendedName>
</protein>
<organism evidence="3 4">
    <name type="scientific">Planobispora rosea</name>
    <dbReference type="NCBI Taxonomy" id="35762"/>
    <lineage>
        <taxon>Bacteria</taxon>
        <taxon>Bacillati</taxon>
        <taxon>Actinomycetota</taxon>
        <taxon>Actinomycetes</taxon>
        <taxon>Streptosporangiales</taxon>
        <taxon>Streptosporangiaceae</taxon>
        <taxon>Planobispora</taxon>
    </lineage>
</organism>
<gene>
    <name evidence="3" type="ORF">Pro02_06430</name>
</gene>
<keyword evidence="1" id="KW-0732">Signal</keyword>
<dbReference type="InterPro" id="IPR025711">
    <property type="entry name" value="PepSY"/>
</dbReference>
<keyword evidence="4" id="KW-1185">Reference proteome</keyword>
<sequence>MRRIDAVARTALATGTAALLLAGGGAAQAAGGAATATTPAAAIPVPAPDSTSTPVPAPAADEITSERAVEIAKEKAPGAEVISVERVHEQGIWTWWVRMEEGVWRYDLYISTKSGRIVRLKINYNW</sequence>
<evidence type="ECO:0000313" key="4">
    <source>
        <dbReference type="Proteomes" id="UP000655044"/>
    </source>
</evidence>
<reference evidence="3" key="1">
    <citation type="submission" date="2021-01" db="EMBL/GenBank/DDBJ databases">
        <title>Whole genome shotgun sequence of Planobispora rosea NBRC 15558.</title>
        <authorList>
            <person name="Komaki H."/>
            <person name="Tamura T."/>
        </authorList>
    </citation>
    <scope>NUCLEOTIDE SEQUENCE</scope>
    <source>
        <strain evidence="3">NBRC 15558</strain>
    </source>
</reference>
<comment type="caution">
    <text evidence="3">The sequence shown here is derived from an EMBL/GenBank/DDBJ whole genome shotgun (WGS) entry which is preliminary data.</text>
</comment>
<name>A0A8J3WAL5_PLARO</name>
<evidence type="ECO:0000313" key="3">
    <source>
        <dbReference type="EMBL" id="GIH82235.1"/>
    </source>
</evidence>
<feature type="domain" description="PepSY" evidence="2">
    <location>
        <begin position="63"/>
        <end position="119"/>
    </location>
</feature>
<dbReference type="EMBL" id="BOOI01000005">
    <property type="protein sequence ID" value="GIH82235.1"/>
    <property type="molecule type" value="Genomic_DNA"/>
</dbReference>
<evidence type="ECO:0000256" key="1">
    <source>
        <dbReference type="SAM" id="SignalP"/>
    </source>
</evidence>
<accession>A0A8J3WAL5</accession>
<dbReference type="Gene3D" id="3.10.450.40">
    <property type="match status" value="1"/>
</dbReference>
<proteinExistence type="predicted"/>